<dbReference type="InterPro" id="IPR017536">
    <property type="entry name" value="Glutamine_synthetase_typeIII"/>
</dbReference>
<dbReference type="SUPFAM" id="SSF55931">
    <property type="entry name" value="Glutamine synthetase/guanido kinase"/>
    <property type="match status" value="1"/>
</dbReference>
<evidence type="ECO:0000256" key="2">
    <source>
        <dbReference type="ARBA" id="ARBA00022741"/>
    </source>
</evidence>
<dbReference type="Gene3D" id="3.10.20.70">
    <property type="entry name" value="Glutamine synthetase, N-terminal domain"/>
    <property type="match status" value="1"/>
</dbReference>
<evidence type="ECO:0000259" key="5">
    <source>
        <dbReference type="PROSITE" id="PS51987"/>
    </source>
</evidence>
<organism evidence="6">
    <name type="scientific">marine sediment metagenome</name>
    <dbReference type="NCBI Taxonomy" id="412755"/>
    <lineage>
        <taxon>unclassified sequences</taxon>
        <taxon>metagenomes</taxon>
        <taxon>ecological metagenomes</taxon>
    </lineage>
</organism>
<dbReference type="NCBIfam" id="TIGR03105">
    <property type="entry name" value="gln_synth_III"/>
    <property type="match status" value="1"/>
</dbReference>
<evidence type="ECO:0000256" key="1">
    <source>
        <dbReference type="ARBA" id="ARBA00022598"/>
    </source>
</evidence>
<reference evidence="6" key="1">
    <citation type="journal article" date="2015" name="Nature">
        <title>Complex archaea that bridge the gap between prokaryotes and eukaryotes.</title>
        <authorList>
            <person name="Spang A."/>
            <person name="Saw J.H."/>
            <person name="Jorgensen S.L."/>
            <person name="Zaremba-Niedzwiedzka K."/>
            <person name="Martijn J."/>
            <person name="Lind A.E."/>
            <person name="van Eijk R."/>
            <person name="Schleper C."/>
            <person name="Guy L."/>
            <person name="Ettema T.J."/>
        </authorList>
    </citation>
    <scope>NUCLEOTIDE SEQUENCE</scope>
</reference>
<dbReference type="InterPro" id="IPR008147">
    <property type="entry name" value="Gln_synt_N"/>
</dbReference>
<dbReference type="SMART" id="SM01230">
    <property type="entry name" value="Gln-synt_C"/>
    <property type="match status" value="1"/>
</dbReference>
<dbReference type="PANTHER" id="PTHR43785">
    <property type="entry name" value="GAMMA-GLUTAMYLPUTRESCINE SYNTHETASE"/>
    <property type="match status" value="1"/>
</dbReference>
<dbReference type="Pfam" id="PF00120">
    <property type="entry name" value="Gln-synt_C"/>
    <property type="match status" value="1"/>
</dbReference>
<evidence type="ECO:0000256" key="3">
    <source>
        <dbReference type="ARBA" id="ARBA00022840"/>
    </source>
</evidence>
<dbReference type="EMBL" id="LAZR01017521">
    <property type="protein sequence ID" value="KKM00066.1"/>
    <property type="molecule type" value="Genomic_DNA"/>
</dbReference>
<dbReference type="InterPro" id="IPR036651">
    <property type="entry name" value="Gln_synt_N_sf"/>
</dbReference>
<dbReference type="PROSITE" id="PS51987">
    <property type="entry name" value="GS_CATALYTIC"/>
    <property type="match status" value="1"/>
</dbReference>
<dbReference type="PROSITE" id="PS51986">
    <property type="entry name" value="GS_BETA_GRASP"/>
    <property type="match status" value="1"/>
</dbReference>
<dbReference type="Gene3D" id="3.30.590.10">
    <property type="entry name" value="Glutamine synthetase/guanido kinase, catalytic domain"/>
    <property type="match status" value="1"/>
</dbReference>
<evidence type="ECO:0000313" key="6">
    <source>
        <dbReference type="EMBL" id="KKM00066.1"/>
    </source>
</evidence>
<dbReference type="PANTHER" id="PTHR43785:SF14">
    <property type="entry name" value="GLUTAMINE SYNTHETASE"/>
    <property type="match status" value="1"/>
</dbReference>
<dbReference type="InterPro" id="IPR008146">
    <property type="entry name" value="Gln_synth_cat_dom"/>
</dbReference>
<keyword evidence="1" id="KW-0436">Ligase</keyword>
<feature type="domain" description="GS catalytic" evidence="5">
    <location>
        <begin position="110"/>
        <end position="465"/>
    </location>
</feature>
<proteinExistence type="predicted"/>
<comment type="caution">
    <text evidence="6">The sequence shown here is derived from an EMBL/GenBank/DDBJ whole genome shotgun (WGS) entry which is preliminary data.</text>
</comment>
<protein>
    <submittedName>
        <fullName evidence="6">Uncharacterized protein</fullName>
    </submittedName>
</protein>
<sequence>MGVYAKKGESREEIRARLKEAGVEYLWAQFVDMNGAAKVKQVPFAAFDDIIDEGAGFAGGAVWGLNQGPHSHDLMARADFETFRQLPWKPNTAMVNSNLFVDDEPWPACSRINLIRMTDLFAKEGYVLNGGFEPEHFLVVKNPDGSISGWDPQGIDTLAKPCYDVRGISQAADYLQDIMKYSAEVGMYIYQCDHEDGNWQYEVNWQWADMLSSSDMCVFFHTMAPQVAARHGFNVTFMAKPFEGKTGTGNHLHFHVADVKTGENLFPLKEGEKDWKDDRMGYSKLAYHFIGGLQEHKDAICAVSSPTINCYRRIQSGEAVYSSGSQYTWTPAWNSFGDNNRTQMFRSPANNRFEDRSISGMANPYLVAAVFIAAGLDGIKREIDPGEPVIGENVWDMPYEERRERGMTPLPQDLGRACDALEKDEVVKSGLGAIADDYIRLKRAEWGQFMMHVTDWEVERYITLV</sequence>
<gene>
    <name evidence="6" type="ORF">LCGC14_1808150</name>
</gene>
<dbReference type="GO" id="GO:0006542">
    <property type="term" value="P:glutamine biosynthetic process"/>
    <property type="evidence" value="ECO:0007669"/>
    <property type="project" value="InterPro"/>
</dbReference>
<dbReference type="InterPro" id="IPR014746">
    <property type="entry name" value="Gln_synth/guanido_kin_cat_dom"/>
</dbReference>
<dbReference type="GO" id="GO:0004356">
    <property type="term" value="F:glutamine synthetase activity"/>
    <property type="evidence" value="ECO:0007669"/>
    <property type="project" value="InterPro"/>
</dbReference>
<dbReference type="GO" id="GO:0005524">
    <property type="term" value="F:ATP binding"/>
    <property type="evidence" value="ECO:0007669"/>
    <property type="project" value="UniProtKB-KW"/>
</dbReference>
<dbReference type="SUPFAM" id="SSF54368">
    <property type="entry name" value="Glutamine synthetase, N-terminal domain"/>
    <property type="match status" value="1"/>
</dbReference>
<keyword evidence="3" id="KW-0067">ATP-binding</keyword>
<accession>A0A0F9J286</accession>
<evidence type="ECO:0000259" key="4">
    <source>
        <dbReference type="PROSITE" id="PS51986"/>
    </source>
</evidence>
<name>A0A0F9J286_9ZZZZ</name>
<keyword evidence="2" id="KW-0547">Nucleotide-binding</keyword>
<dbReference type="AlphaFoldDB" id="A0A0F9J286"/>
<feature type="domain" description="GS beta-grasp" evidence="4">
    <location>
        <begin position="21"/>
        <end position="104"/>
    </location>
</feature>